<name>A0A8J2XM08_9MICO</name>
<dbReference type="PANTHER" id="PTHR10357:SF216">
    <property type="entry name" value="MALTOOLIGOSYL TREHALOSE SYNTHASE-RELATED"/>
    <property type="match status" value="1"/>
</dbReference>
<evidence type="ECO:0000313" key="4">
    <source>
        <dbReference type="Proteomes" id="UP000616114"/>
    </source>
</evidence>
<dbReference type="Proteomes" id="UP000616114">
    <property type="component" value="Unassembled WGS sequence"/>
</dbReference>
<evidence type="ECO:0000256" key="1">
    <source>
        <dbReference type="SAM" id="MobiDB-lite"/>
    </source>
</evidence>
<accession>A0A8J2XM08</accession>
<evidence type="ECO:0000313" key="3">
    <source>
        <dbReference type="EMBL" id="GGA27727.1"/>
    </source>
</evidence>
<dbReference type="SMART" id="SM00642">
    <property type="entry name" value="Aamy"/>
    <property type="match status" value="1"/>
</dbReference>
<dbReference type="Gene3D" id="3.30.1590.10">
    <property type="entry name" value="Maltooligosyl trehalose synthase, domain 2"/>
    <property type="match status" value="1"/>
</dbReference>
<feature type="region of interest" description="Disordered" evidence="1">
    <location>
        <begin position="362"/>
        <end position="395"/>
    </location>
</feature>
<comment type="caution">
    <text evidence="3">The sequence shown here is derived from an EMBL/GenBank/DDBJ whole genome shotgun (WGS) entry which is preliminary data.</text>
</comment>
<reference evidence="3" key="1">
    <citation type="journal article" date="2014" name="Int. J. Syst. Evol. Microbiol.">
        <title>Complete genome sequence of Corynebacterium casei LMG S-19264T (=DSM 44701T), isolated from a smear-ripened cheese.</title>
        <authorList>
            <consortium name="US DOE Joint Genome Institute (JGI-PGF)"/>
            <person name="Walter F."/>
            <person name="Albersmeier A."/>
            <person name="Kalinowski J."/>
            <person name="Ruckert C."/>
        </authorList>
    </citation>
    <scope>NUCLEOTIDE SEQUENCE</scope>
    <source>
        <strain evidence="3">CGMCC 1.12785</strain>
    </source>
</reference>
<protein>
    <submittedName>
        <fullName evidence="3">Putative maltooligosyl trehalose synthase</fullName>
    </submittedName>
</protein>
<dbReference type="InterPro" id="IPR017853">
    <property type="entry name" value="GH"/>
</dbReference>
<dbReference type="CDD" id="cd11336">
    <property type="entry name" value="AmyAc_MTSase"/>
    <property type="match status" value="1"/>
</dbReference>
<dbReference type="AlphaFoldDB" id="A0A8J2XM08"/>
<dbReference type="RefSeq" id="WP_188551979.1">
    <property type="nucleotide sequence ID" value="NZ_BMFY01000021.1"/>
</dbReference>
<dbReference type="GO" id="GO:0030980">
    <property type="term" value="P:alpha-glucan catabolic process"/>
    <property type="evidence" value="ECO:0007669"/>
    <property type="project" value="TreeGrafter"/>
</dbReference>
<keyword evidence="4" id="KW-1185">Reference proteome</keyword>
<feature type="region of interest" description="Disordered" evidence="1">
    <location>
        <begin position="492"/>
        <end position="538"/>
    </location>
</feature>
<gene>
    <name evidence="3" type="primary">treY</name>
    <name evidence="3" type="ORF">GCM10011333_33130</name>
</gene>
<dbReference type="GO" id="GO:0047470">
    <property type="term" value="F:(1,4)-alpha-D-glucan 1-alpha-D-glucosylmutase activity"/>
    <property type="evidence" value="ECO:0007669"/>
    <property type="project" value="TreeGrafter"/>
</dbReference>
<dbReference type="EMBL" id="BMFY01000021">
    <property type="protein sequence ID" value="GGA27727.1"/>
    <property type="molecule type" value="Genomic_DNA"/>
</dbReference>
<dbReference type="PANTHER" id="PTHR10357">
    <property type="entry name" value="ALPHA-AMYLASE FAMILY MEMBER"/>
    <property type="match status" value="1"/>
</dbReference>
<dbReference type="Pfam" id="PF00128">
    <property type="entry name" value="Alpha-amylase"/>
    <property type="match status" value="1"/>
</dbReference>
<feature type="domain" description="Glycosyl hydrolase family 13 catalytic" evidence="2">
    <location>
        <begin position="14"/>
        <end position="775"/>
    </location>
</feature>
<dbReference type="Gene3D" id="3.20.20.80">
    <property type="entry name" value="Glycosidases"/>
    <property type="match status" value="3"/>
</dbReference>
<sequence length="900" mass="96340">MAPTRPPMSTYRLQITPDFTLYDAAEAVPYLTRLGTGAVYLSPILTAASGSAHGYDVVDPTRVDPARGGEEGLRALSSAAHAAGMRVIADLVPNHMGVADPQENSWWWDVLRHGRESAYAGFFDIDWDAGDGRIVLPVLGSAEDLAAVTVDAGAGVLRYYEHAFPLVPGTLGPTHGSQELSAVLAAQHYTLVSWREDHRLNYRRFFAVKELAGLRVEEPAVFDAAHAEVARWFTEGLVDGVRIDHPDGLADPRGYLERLAELTGGAWTLVEKITEPGEALPDDWAAHGTTGYEVIRAIDGYLAGSGAAGAFAALTPEAEFDEVALTAKRELAATALRAEFLRLTRLAEAHLPSGIVRGRPDAGAVAGAGAHHGTPSAGSRAHGSREAGAASEGADAPRADLLEEALREIAVQFHVYRSYAGQPQDELDAAMTRAGHARPDLIGLVDALAPLLREDDHPLAVRFRQTTGAVMAKGVEDTAFYRYARLTSLNEVGGQPDGFPSEETGHPDGSHAAAKGSAGAGHQGDAARSGQSGRAGMSGDAARFHALMAERAQTTPWAMSALTTHDTKRSEDTRARITVLAECPEDFARLLACARQTAPLPDAPELEVLLWQAIIGAWEPATSTGGAHAQLATKTGPPADLRERLHAYALKAAREQAWHTAWTDPHEQFETALRRAVDLTFDDPGLRAEIDRLDGLIRRPAEQLSLTAKTLQLMAPGVPDVYQGTELRDQSLVDPDNRRPVDFQRLAGLLAALDGPGETFDQAKLHLTSTLLRLRNRHPDLLEPGSYTPLELRDPRLIGFARGEDIVVLASRFPVRTAREGWNGATLHSEIVPGPVSSPGLDPGDAALVPAATMPVATGSLLAEPHAWTEVLTGSAPLQDGRLSSVFARYPVAVFERSRS</sequence>
<organism evidence="3 4">
    <name type="scientific">Sediminivirga luteola</name>
    <dbReference type="NCBI Taxonomy" id="1774748"/>
    <lineage>
        <taxon>Bacteria</taxon>
        <taxon>Bacillati</taxon>
        <taxon>Actinomycetota</taxon>
        <taxon>Actinomycetes</taxon>
        <taxon>Micrococcales</taxon>
        <taxon>Brevibacteriaceae</taxon>
        <taxon>Sediminivirga</taxon>
    </lineage>
</organism>
<dbReference type="InterPro" id="IPR012767">
    <property type="entry name" value="Trehalose_TreY"/>
</dbReference>
<dbReference type="GO" id="GO:0005992">
    <property type="term" value="P:trehalose biosynthetic process"/>
    <property type="evidence" value="ECO:0007669"/>
    <property type="project" value="TreeGrafter"/>
</dbReference>
<feature type="compositionally biased region" description="Low complexity" evidence="1">
    <location>
        <begin position="362"/>
        <end position="394"/>
    </location>
</feature>
<evidence type="ECO:0000259" key="2">
    <source>
        <dbReference type="SMART" id="SM00642"/>
    </source>
</evidence>
<proteinExistence type="predicted"/>
<dbReference type="SUPFAM" id="SSF51445">
    <property type="entry name" value="(Trans)glycosidases"/>
    <property type="match status" value="2"/>
</dbReference>
<reference evidence="3" key="2">
    <citation type="submission" date="2020-09" db="EMBL/GenBank/DDBJ databases">
        <authorList>
            <person name="Sun Q."/>
            <person name="Zhou Y."/>
        </authorList>
    </citation>
    <scope>NUCLEOTIDE SEQUENCE</scope>
    <source>
        <strain evidence="3">CGMCC 1.12785</strain>
    </source>
</reference>
<dbReference type="InterPro" id="IPR006047">
    <property type="entry name" value="GH13_cat_dom"/>
</dbReference>